<evidence type="ECO:0000256" key="1">
    <source>
        <dbReference type="SAM" id="MobiDB-lite"/>
    </source>
</evidence>
<comment type="caution">
    <text evidence="3">The sequence shown here is derived from an EMBL/GenBank/DDBJ whole genome shotgun (WGS) entry which is preliminary data.</text>
</comment>
<dbReference type="GO" id="GO:0000466">
    <property type="term" value="P:maturation of 5.8S rRNA from tricistronic rRNA transcript (SSU-rRNA, 5.8S rRNA, LSU-rRNA)"/>
    <property type="evidence" value="ECO:0007669"/>
    <property type="project" value="TreeGrafter"/>
</dbReference>
<feature type="compositionally biased region" description="Acidic residues" evidence="1">
    <location>
        <begin position="292"/>
        <end position="305"/>
    </location>
</feature>
<feature type="compositionally biased region" description="Basic and acidic residues" evidence="1">
    <location>
        <begin position="282"/>
        <end position="291"/>
    </location>
</feature>
<dbReference type="Proteomes" id="UP001146793">
    <property type="component" value="Unassembled WGS sequence"/>
</dbReference>
<feature type="compositionally biased region" description="Basic and acidic residues" evidence="1">
    <location>
        <begin position="306"/>
        <end position="320"/>
    </location>
</feature>
<proteinExistence type="predicted"/>
<dbReference type="PANTHER" id="PTHR13500:SF0">
    <property type="entry name" value="NUCLEOLAR PRE-RIBOSOMAL-ASSOCIATED PROTEIN 1"/>
    <property type="match status" value="1"/>
</dbReference>
<dbReference type="InterPro" id="IPR039844">
    <property type="entry name" value="URB1"/>
</dbReference>
<accession>A0AAV7YWP2</accession>
<evidence type="ECO:0000313" key="4">
    <source>
        <dbReference type="Proteomes" id="UP001146793"/>
    </source>
</evidence>
<gene>
    <name evidence="3" type="ORF">M0812_20238</name>
</gene>
<reference evidence="3" key="1">
    <citation type="submission" date="2022-08" db="EMBL/GenBank/DDBJ databases">
        <title>Novel sulphate-reducing endosymbionts in the free-living metamonad Anaeramoeba.</title>
        <authorList>
            <person name="Jerlstrom-Hultqvist J."/>
            <person name="Cepicka I."/>
            <person name="Gallot-Lavallee L."/>
            <person name="Salas-Leiva D."/>
            <person name="Curtis B.A."/>
            <person name="Zahonova K."/>
            <person name="Pipaliya S."/>
            <person name="Dacks J."/>
            <person name="Roger A.J."/>
        </authorList>
    </citation>
    <scope>NUCLEOTIDE SEQUENCE</scope>
    <source>
        <strain evidence="3">Busselton2</strain>
    </source>
</reference>
<organism evidence="3 4">
    <name type="scientific">Anaeramoeba flamelloides</name>
    <dbReference type="NCBI Taxonomy" id="1746091"/>
    <lineage>
        <taxon>Eukaryota</taxon>
        <taxon>Metamonada</taxon>
        <taxon>Anaeramoebidae</taxon>
        <taxon>Anaeramoeba</taxon>
    </lineage>
</organism>
<sequence>MKDLIPMEIIRNLIQIEFINKEQKHEEKVVRVNNQKKLIDFLINCYISNASKQLFQNLFTIDQFKNILDQILKKNQLIDENLLLKFLLVLIENDPKFKICFSKKFIKYCLKKINSLKMQIIKKIINYNSKYQEIIKKYLIINNNQFSKLFLKIKNANYLIKILFLLKNVIKKTNWDILFNELMKKIKINKFKNVKLKYLNLIIKNNNSLKEDEYFRELKKNTEYISSMNEYTFYQNLLSYKGFSLILYNTLNLLWNNKLIFNNNENQNQNQNQNQMDIEPENGQKNKKDNENGSDSDSDSDDDSDGNGKDDEMQKKAINNKKKENLEFENELIKKLMSEDQKIFKKISSNLRIKKKIIELFKLGLKNRLVNSKVLQFFSKLITFSYKNHKDSKDLEMIFQLLTGHSKFISELLRNKEVIIELLLSIIENSRNKIWIDSPLLKILLRVYNCTLSKSDLIIFHIFQLFENEGKYLSKFNYNFGKIIDPHSLINNSSNIKPNISRNRVNFTLKNFPIDKKLLIPKYSGFQTDRKLQFTKIYDPSYFLPLYYHLITHLTLPIKTMVKTGSMELSIMALSSNDVEMRKMGYLLLQKLEKINKKRKPQFESKFTLKVLFFLLKNLVTEPYQQLPHLVCSLIVNSIPILLKPDHPFFRQLNHLFIKKTVFTFDQSFFLYFFQSKSVEESNQVEWILKTILYGIKSHDDYLILKKQKIFQLMLLYFNSKNSNSITRTLILGIVEQAIIRKDIQKDLINDMSIVSFLTSLLSMRSDLWTWYMSITLLENIVKIDKFKNQFFFIADTLIQFLQSNPSKFLPLSKEQSSFIQKRRFDHNSLNKSILANSLGSNNTNKDLNANDNQQKINKKKKNDNLMFSIKNYSILEIIELIEKEELSLDDEILKSLIKEKIINIFNLISTIDNCNFYFSPDQLNCLIKICSNTKQIISVIMKNTFSQIMNDDDENENENENENDDDENDDNENENHCDEQGNQLFEFFLLILNNLNKFDCSVGLSSLTNLITLIPKQIWLKSQSKILMSLFQISDKILLRQKNEEIIQQFNIFLIQILKKFNIDHKKFHLENENTDKITLKLLSLFK</sequence>
<protein>
    <submittedName>
        <fullName evidence="3">NUCLEOLAR PRERIBOSOMAL-ASSOCIATED PROTEIN</fullName>
    </submittedName>
</protein>
<evidence type="ECO:0000259" key="2">
    <source>
        <dbReference type="Pfam" id="PF16201"/>
    </source>
</evidence>
<feature type="compositionally biased region" description="Low complexity" evidence="1">
    <location>
        <begin position="266"/>
        <end position="275"/>
    </location>
</feature>
<feature type="compositionally biased region" description="Acidic residues" evidence="1">
    <location>
        <begin position="951"/>
        <end position="973"/>
    </location>
</feature>
<dbReference type="GO" id="GO:0000463">
    <property type="term" value="P:maturation of LSU-rRNA from tricistronic rRNA transcript (SSU-rRNA, 5.8S rRNA, LSU-rRNA)"/>
    <property type="evidence" value="ECO:0007669"/>
    <property type="project" value="TreeGrafter"/>
</dbReference>
<dbReference type="PANTHER" id="PTHR13500">
    <property type="entry name" value="NUCLEOLAR PRERIBOSOMAL-ASSOCIATED PROTEIN 1"/>
    <property type="match status" value="1"/>
</dbReference>
<dbReference type="InterPro" id="IPR032436">
    <property type="entry name" value="URB1_C"/>
</dbReference>
<evidence type="ECO:0000313" key="3">
    <source>
        <dbReference type="EMBL" id="KAJ3434173.1"/>
    </source>
</evidence>
<name>A0AAV7YWP2_9EUKA</name>
<dbReference type="AlphaFoldDB" id="A0AAV7YWP2"/>
<feature type="region of interest" description="Disordered" evidence="1">
    <location>
        <begin position="266"/>
        <end position="320"/>
    </location>
</feature>
<feature type="region of interest" description="Disordered" evidence="1">
    <location>
        <begin position="951"/>
        <end position="977"/>
    </location>
</feature>
<dbReference type="GO" id="GO:0005730">
    <property type="term" value="C:nucleolus"/>
    <property type="evidence" value="ECO:0007669"/>
    <property type="project" value="TreeGrafter"/>
</dbReference>
<dbReference type="Pfam" id="PF16201">
    <property type="entry name" value="NopRA1"/>
    <property type="match status" value="1"/>
</dbReference>
<feature type="domain" description="URB1 C-terminal" evidence="2">
    <location>
        <begin position="568"/>
        <end position="756"/>
    </location>
</feature>
<dbReference type="EMBL" id="JANTQA010000045">
    <property type="protein sequence ID" value="KAJ3434173.1"/>
    <property type="molecule type" value="Genomic_DNA"/>
</dbReference>